<proteinExistence type="predicted"/>
<accession>A0A381NZ36</accession>
<keyword evidence="1" id="KW-0812">Transmembrane</keyword>
<dbReference type="AlphaFoldDB" id="A0A381NZ36"/>
<evidence type="ECO:0000256" key="1">
    <source>
        <dbReference type="SAM" id="Phobius"/>
    </source>
</evidence>
<dbReference type="SUPFAM" id="SSF158682">
    <property type="entry name" value="TerB-like"/>
    <property type="match status" value="1"/>
</dbReference>
<sequence length="423" mass="47097">MFKINKIFICGILLSFLAADSIELSSGFYHSPINKDSIVVDSNNDRVELELSTGSKLRFDSVDGKYIMQNLSGDGYTALRVLSDGKFQVYYDHQQATGTSVNTYELYKRPGVLNKIIAALVASALLFSVFQFYLKLNKVWKRRKILEVANSISIVASLLGFATLVPFLLNSILISADYPSAVKYVLGLILATVFTLISMGYFVDENRDKNFFRLLLDALGAEKSESTDLLSAMLRPHGATKIIEILIQLAAIDDDIAQEEVDLINEFAERWRIKIPDIKIGKPEKVTNLLELKDLVQSYLNEKPDVEVAQNLVDLINMMAEADDEVTEEEAMAVGEFTGMIAHYVSQEEGGSIDAFEVVIVPQNDEQTDAVRELIPNIESVKKRGGIIFIVGTFYSEDYASAICSKYISLGLFTNSLKVKIES</sequence>
<protein>
    <submittedName>
        <fullName evidence="2">Uncharacterized protein</fullName>
    </submittedName>
</protein>
<feature type="transmembrane region" description="Helical" evidence="1">
    <location>
        <begin position="116"/>
        <end position="136"/>
    </location>
</feature>
<dbReference type="EMBL" id="UINC01000706">
    <property type="protein sequence ID" value="SUZ59892.1"/>
    <property type="molecule type" value="Genomic_DNA"/>
</dbReference>
<feature type="transmembrane region" description="Helical" evidence="1">
    <location>
        <begin position="148"/>
        <end position="169"/>
    </location>
</feature>
<dbReference type="CDD" id="cd07177">
    <property type="entry name" value="terB_like"/>
    <property type="match status" value="1"/>
</dbReference>
<name>A0A381NZ36_9ZZZZ</name>
<dbReference type="InterPro" id="IPR029024">
    <property type="entry name" value="TerB-like"/>
</dbReference>
<keyword evidence="1" id="KW-0472">Membrane</keyword>
<evidence type="ECO:0000313" key="2">
    <source>
        <dbReference type="EMBL" id="SUZ59892.1"/>
    </source>
</evidence>
<keyword evidence="1" id="KW-1133">Transmembrane helix</keyword>
<reference evidence="2" key="1">
    <citation type="submission" date="2018-05" db="EMBL/GenBank/DDBJ databases">
        <authorList>
            <person name="Lanie J.A."/>
            <person name="Ng W.-L."/>
            <person name="Kazmierczak K.M."/>
            <person name="Andrzejewski T.M."/>
            <person name="Davidsen T.M."/>
            <person name="Wayne K.J."/>
            <person name="Tettelin H."/>
            <person name="Glass J.I."/>
            <person name="Rusch D."/>
            <person name="Podicherti R."/>
            <person name="Tsui H.-C.T."/>
            <person name="Winkler M.E."/>
        </authorList>
    </citation>
    <scope>NUCLEOTIDE SEQUENCE</scope>
</reference>
<organism evidence="2">
    <name type="scientific">marine metagenome</name>
    <dbReference type="NCBI Taxonomy" id="408172"/>
    <lineage>
        <taxon>unclassified sequences</taxon>
        <taxon>metagenomes</taxon>
        <taxon>ecological metagenomes</taxon>
    </lineage>
</organism>
<gene>
    <name evidence="2" type="ORF">METZ01_LOCUS12746</name>
</gene>
<feature type="transmembrane region" description="Helical" evidence="1">
    <location>
        <begin position="181"/>
        <end position="203"/>
    </location>
</feature>